<dbReference type="AlphaFoldDB" id="A0A841SFH0"/>
<organism evidence="1 2">
    <name type="scientific">Kribbella sandramycini</name>
    <dbReference type="NCBI Taxonomy" id="60450"/>
    <lineage>
        <taxon>Bacteria</taxon>
        <taxon>Bacillati</taxon>
        <taxon>Actinomycetota</taxon>
        <taxon>Actinomycetes</taxon>
        <taxon>Propionibacteriales</taxon>
        <taxon>Kribbellaceae</taxon>
        <taxon>Kribbella</taxon>
    </lineage>
</organism>
<evidence type="ECO:0000313" key="1">
    <source>
        <dbReference type="EMBL" id="MBB6567712.1"/>
    </source>
</evidence>
<name>A0A841SFH0_9ACTN</name>
<reference evidence="1 2" key="1">
    <citation type="submission" date="2020-08" db="EMBL/GenBank/DDBJ databases">
        <title>Sequencing the genomes of 1000 actinobacteria strains.</title>
        <authorList>
            <person name="Klenk H.-P."/>
        </authorList>
    </citation>
    <scope>NUCLEOTIDE SEQUENCE [LARGE SCALE GENOMIC DNA]</scope>
    <source>
        <strain evidence="1 2">DSM 15626</strain>
    </source>
</reference>
<dbReference type="EMBL" id="JACHKF010000001">
    <property type="protein sequence ID" value="MBB6567712.1"/>
    <property type="molecule type" value="Genomic_DNA"/>
</dbReference>
<evidence type="ECO:0008006" key="3">
    <source>
        <dbReference type="Google" id="ProtNLM"/>
    </source>
</evidence>
<dbReference type="Gene3D" id="3.40.50.1110">
    <property type="entry name" value="SGNH hydrolase"/>
    <property type="match status" value="1"/>
</dbReference>
<evidence type="ECO:0000313" key="2">
    <source>
        <dbReference type="Proteomes" id="UP000553957"/>
    </source>
</evidence>
<dbReference type="RefSeq" id="WP_238354702.1">
    <property type="nucleotide sequence ID" value="NZ_BAAAGT010000003.1"/>
</dbReference>
<dbReference type="Proteomes" id="UP000553957">
    <property type="component" value="Unassembled WGS sequence"/>
</dbReference>
<dbReference type="SUPFAM" id="SSF52266">
    <property type="entry name" value="SGNH hydrolase"/>
    <property type="match status" value="1"/>
</dbReference>
<protein>
    <recommendedName>
        <fullName evidence="3">GDSL-like lipase/acylhydrolase family protein</fullName>
    </recommendedName>
</protein>
<accession>A0A841SFH0</accession>
<dbReference type="InterPro" id="IPR036514">
    <property type="entry name" value="SGNH_hydro_sf"/>
</dbReference>
<proteinExistence type="predicted"/>
<gene>
    <name evidence="1" type="ORF">HNR71_003349</name>
</gene>
<sequence length="176" mass="19210">MLDPFTARALRNVRADLISLKLGINLINGDVMRERAFGPAVHGYLDAVREGHPDTPVVLISPIYCAIHENTPGPTGTEFDGTRAWCVATGVPGGPGKLTLTWIRQTLADIVALRAKTDPNLHYLDGTKLYGPEDYAVLPLPDELHPAHATHLQMGERFAKWAFEPAGPFCFSTAVR</sequence>
<comment type="caution">
    <text evidence="1">The sequence shown here is derived from an EMBL/GenBank/DDBJ whole genome shotgun (WGS) entry which is preliminary data.</text>
</comment>